<name>A0A5C3KG32_COPMA</name>
<evidence type="ECO:0000313" key="2">
    <source>
        <dbReference type="Proteomes" id="UP000307440"/>
    </source>
</evidence>
<proteinExistence type="predicted"/>
<sequence>MPVLNKSKWMNIFGGEFVDVQGDIHVHYHIHTHNGNDISNDDLGVQEELPLKGISTDGPIKRDARPDSHHEQQKHHIAWIWCPINSLARSMSGILRCVLALVR</sequence>
<organism evidence="1 2">
    <name type="scientific">Coprinopsis marcescibilis</name>
    <name type="common">Agaric fungus</name>
    <name type="synonym">Psathyrella marcescibilis</name>
    <dbReference type="NCBI Taxonomy" id="230819"/>
    <lineage>
        <taxon>Eukaryota</taxon>
        <taxon>Fungi</taxon>
        <taxon>Dikarya</taxon>
        <taxon>Basidiomycota</taxon>
        <taxon>Agaricomycotina</taxon>
        <taxon>Agaricomycetes</taxon>
        <taxon>Agaricomycetidae</taxon>
        <taxon>Agaricales</taxon>
        <taxon>Agaricineae</taxon>
        <taxon>Psathyrellaceae</taxon>
        <taxon>Coprinopsis</taxon>
    </lineage>
</organism>
<gene>
    <name evidence="1" type="ORF">FA15DRAFT_697750</name>
</gene>
<evidence type="ECO:0000313" key="1">
    <source>
        <dbReference type="EMBL" id="TFK19040.1"/>
    </source>
</evidence>
<dbReference type="EMBL" id="ML210363">
    <property type="protein sequence ID" value="TFK19040.1"/>
    <property type="molecule type" value="Genomic_DNA"/>
</dbReference>
<reference evidence="1 2" key="1">
    <citation type="journal article" date="2019" name="Nat. Ecol. Evol.">
        <title>Megaphylogeny resolves global patterns of mushroom evolution.</title>
        <authorList>
            <person name="Varga T."/>
            <person name="Krizsan K."/>
            <person name="Foldi C."/>
            <person name="Dima B."/>
            <person name="Sanchez-Garcia M."/>
            <person name="Sanchez-Ramirez S."/>
            <person name="Szollosi G.J."/>
            <person name="Szarkandi J.G."/>
            <person name="Papp V."/>
            <person name="Albert L."/>
            <person name="Andreopoulos W."/>
            <person name="Angelini C."/>
            <person name="Antonin V."/>
            <person name="Barry K.W."/>
            <person name="Bougher N.L."/>
            <person name="Buchanan P."/>
            <person name="Buyck B."/>
            <person name="Bense V."/>
            <person name="Catcheside P."/>
            <person name="Chovatia M."/>
            <person name="Cooper J."/>
            <person name="Damon W."/>
            <person name="Desjardin D."/>
            <person name="Finy P."/>
            <person name="Geml J."/>
            <person name="Haridas S."/>
            <person name="Hughes K."/>
            <person name="Justo A."/>
            <person name="Karasinski D."/>
            <person name="Kautmanova I."/>
            <person name="Kiss B."/>
            <person name="Kocsube S."/>
            <person name="Kotiranta H."/>
            <person name="LaButti K.M."/>
            <person name="Lechner B.E."/>
            <person name="Liimatainen K."/>
            <person name="Lipzen A."/>
            <person name="Lukacs Z."/>
            <person name="Mihaltcheva S."/>
            <person name="Morgado L.N."/>
            <person name="Niskanen T."/>
            <person name="Noordeloos M.E."/>
            <person name="Ohm R.A."/>
            <person name="Ortiz-Santana B."/>
            <person name="Ovrebo C."/>
            <person name="Racz N."/>
            <person name="Riley R."/>
            <person name="Savchenko A."/>
            <person name="Shiryaev A."/>
            <person name="Soop K."/>
            <person name="Spirin V."/>
            <person name="Szebenyi C."/>
            <person name="Tomsovsky M."/>
            <person name="Tulloss R.E."/>
            <person name="Uehling J."/>
            <person name="Grigoriev I.V."/>
            <person name="Vagvolgyi C."/>
            <person name="Papp T."/>
            <person name="Martin F.M."/>
            <person name="Miettinen O."/>
            <person name="Hibbett D.S."/>
            <person name="Nagy L.G."/>
        </authorList>
    </citation>
    <scope>NUCLEOTIDE SEQUENCE [LARGE SCALE GENOMIC DNA]</scope>
    <source>
        <strain evidence="1 2">CBS 121175</strain>
    </source>
</reference>
<dbReference type="AlphaFoldDB" id="A0A5C3KG32"/>
<keyword evidence="2" id="KW-1185">Reference proteome</keyword>
<accession>A0A5C3KG32</accession>
<dbReference type="Proteomes" id="UP000307440">
    <property type="component" value="Unassembled WGS sequence"/>
</dbReference>
<protein>
    <submittedName>
        <fullName evidence="1">Uncharacterized protein</fullName>
    </submittedName>
</protein>